<feature type="transmembrane region" description="Helical" evidence="1">
    <location>
        <begin position="6"/>
        <end position="23"/>
    </location>
</feature>
<organismHost>
    <name type="scientific">Agrotis segetum</name>
    <name type="common">Turnip moth</name>
    <dbReference type="NCBI Taxonomy" id="47767"/>
</organismHost>
<dbReference type="EMBL" id="KC994902">
    <property type="protein sequence ID" value="AHN92072.1"/>
    <property type="molecule type" value="Genomic_DNA"/>
</dbReference>
<keyword evidence="6" id="KW-1185">Reference proteome</keyword>
<evidence type="ECO:0000313" key="3">
    <source>
        <dbReference type="EMBL" id="AHN92072.1"/>
    </source>
</evidence>
<organism evidence="2 5">
    <name type="scientific">Agrotis segetum granulosis virus</name>
    <name type="common">AsGV</name>
    <name type="synonym">Agrotis segetum granulovirus</name>
    <dbReference type="NCBI Taxonomy" id="10464"/>
    <lineage>
        <taxon>Viruses</taxon>
        <taxon>Viruses incertae sedis</taxon>
        <taxon>Naldaviricetes</taxon>
        <taxon>Lefavirales</taxon>
        <taxon>Baculoviridae</taxon>
        <taxon>Betabaculovirus</taxon>
        <taxon>Betabaculovirus agsegetum</taxon>
    </lineage>
</organism>
<accession>Q6QXE8</accession>
<evidence type="ECO:0000313" key="6">
    <source>
        <dbReference type="Proteomes" id="UP000232958"/>
    </source>
</evidence>
<dbReference type="OrthoDB" id="9997at10239"/>
<keyword evidence="1" id="KW-0472">Membrane</keyword>
<dbReference type="EMBL" id="KR584663">
    <property type="protein sequence ID" value="AKN63307.1"/>
    <property type="molecule type" value="Genomic_DNA"/>
</dbReference>
<reference evidence="2 5" key="1">
    <citation type="submission" date="2004-09" db="EMBL/GenBank/DDBJ databases">
        <authorList>
            <person name="Ai X.L."/>
            <person name="Wang Z.F."/>
            <person name="Wang B."/>
            <person name="Zhang W."/>
            <person name="Li F."/>
            <person name="Fu J.H."/>
            <person name="Cui C.S."/>
            <person name="Shi Y.H."/>
            <person name="He M."/>
        </authorList>
    </citation>
    <scope>NUCLEOTIDE SEQUENCE [LARGE SCALE GENOMIC DNA]</scope>
</reference>
<dbReference type="EMBL" id="AY522332">
    <property type="protein sequence ID" value="AAS82709.1"/>
    <property type="molecule type" value="Genomic_DNA"/>
</dbReference>
<keyword evidence="1" id="KW-1133">Transmembrane helix</keyword>
<evidence type="ECO:0000313" key="5">
    <source>
        <dbReference type="Proteomes" id="UP000202635"/>
    </source>
</evidence>
<dbReference type="Pfam" id="PF05006">
    <property type="entry name" value="PIF3"/>
    <property type="match status" value="1"/>
</dbReference>
<reference evidence="3" key="2">
    <citation type="journal article" date="2014" name="Arch. Virol.">
        <title>Complete genome sequence of Agrotis segetum granulovirus Shanghai strain.</title>
        <authorList>
            <person name="Zhang X."/>
            <person name="Liang Z."/>
            <person name="Yin X."/>
            <person name="Wang J."/>
            <person name="Shao X."/>
        </authorList>
    </citation>
    <scope>NUCLEOTIDE SEQUENCE</scope>
    <source>
        <strain evidence="3">L1</strain>
    </source>
</reference>
<name>Q6QXE8_GVAS</name>
<keyword evidence="1" id="KW-0812">Transmembrane</keyword>
<sequence length="191" mass="21791">MMLLSIFLIVCIIIMLWIARVMMNQEEMEEKRARLLFEKNNILDCSNTSIHVPCVTDRQCQENCRSGILFTCIAGFCQVELQAVDTIEPADCDAERGQIVVLNALDSLVVDYFCISLYRDVIEDGGNLRNYVCDGGEMYINLEEGPFQVSDCKCPEEHTRLTYRPGAFHRDTPVCIRNRPAILYSRVYGTS</sequence>
<gene>
    <name evidence="2" type="primary">ORF29</name>
    <name evidence="3" type="ORF">AsGV033</name>
    <name evidence="2" type="ORF">AsGVgp029</name>
</gene>
<evidence type="ECO:0000313" key="2">
    <source>
        <dbReference type="EMBL" id="AAS82709.1"/>
    </source>
</evidence>
<evidence type="ECO:0000313" key="4">
    <source>
        <dbReference type="EMBL" id="AKN63307.1"/>
    </source>
</evidence>
<dbReference type="Proteomes" id="UP000232958">
    <property type="component" value="Segment"/>
</dbReference>
<proteinExistence type="predicted"/>
<evidence type="ECO:0000256" key="1">
    <source>
        <dbReference type="SAM" id="Phobius"/>
    </source>
</evidence>
<reference evidence="4 6" key="3">
    <citation type="submission" date="2015-05" db="EMBL/GenBank/DDBJ databases">
        <title>Complete Sequence of an Agrotis segetum granulovirus isolate from Europe.</title>
        <authorList>
            <person name="Gueli Alletti G."/>
            <person name="Wennmann J.T."/>
            <person name="Jehle J.A."/>
        </authorList>
    </citation>
    <scope>NUCLEOTIDE SEQUENCE [LARGE SCALE GENOMIC DNA]</scope>
    <source>
        <strain evidence="4 6">DA</strain>
    </source>
</reference>
<dbReference type="InterPro" id="IPR007703">
    <property type="entry name" value="PIF3"/>
</dbReference>
<protein>
    <submittedName>
        <fullName evidence="2">ORF29</fullName>
    </submittedName>
    <submittedName>
        <fullName evidence="3">Pif-3</fullName>
    </submittedName>
    <submittedName>
        <fullName evidence="4">Pif3</fullName>
    </submittedName>
</protein>
<dbReference type="Proteomes" id="UP000202635">
    <property type="component" value="Genome"/>
</dbReference>